<name>A0A4S2MBV3_OPIFE</name>
<accession>A0A4S2MBV3</accession>
<comment type="caution">
    <text evidence="3">The sequence shown here is derived from an EMBL/GenBank/DDBJ whole genome shotgun (WGS) entry which is preliminary data.</text>
</comment>
<organism evidence="3 4">
    <name type="scientific">Opisthorchis felineus</name>
    <dbReference type="NCBI Taxonomy" id="147828"/>
    <lineage>
        <taxon>Eukaryota</taxon>
        <taxon>Metazoa</taxon>
        <taxon>Spiralia</taxon>
        <taxon>Lophotrochozoa</taxon>
        <taxon>Platyhelminthes</taxon>
        <taxon>Trematoda</taxon>
        <taxon>Digenea</taxon>
        <taxon>Opisthorchiida</taxon>
        <taxon>Opisthorchiata</taxon>
        <taxon>Opisthorchiidae</taxon>
        <taxon>Opisthorchis</taxon>
    </lineage>
</organism>
<feature type="transmembrane region" description="Helical" evidence="2">
    <location>
        <begin position="7"/>
        <end position="29"/>
    </location>
</feature>
<evidence type="ECO:0000256" key="1">
    <source>
        <dbReference type="SAM" id="MobiDB-lite"/>
    </source>
</evidence>
<reference evidence="3 4" key="1">
    <citation type="journal article" date="2019" name="BMC Genomics">
        <title>New insights from Opisthorchis felineus genome: update on genomics of the epidemiologically important liver flukes.</title>
        <authorList>
            <person name="Ershov N.I."/>
            <person name="Mordvinov V.A."/>
            <person name="Prokhortchouk E.B."/>
            <person name="Pakharukova M.Y."/>
            <person name="Gunbin K.V."/>
            <person name="Ustyantsev K."/>
            <person name="Genaev M.A."/>
            <person name="Blinov A.G."/>
            <person name="Mazur A."/>
            <person name="Boulygina E."/>
            <person name="Tsygankova S."/>
            <person name="Khrameeva E."/>
            <person name="Chekanov N."/>
            <person name="Fan G."/>
            <person name="Xiao A."/>
            <person name="Zhang H."/>
            <person name="Xu X."/>
            <person name="Yang H."/>
            <person name="Solovyev V."/>
            <person name="Lee S.M."/>
            <person name="Liu X."/>
            <person name="Afonnikov D.A."/>
            <person name="Skryabin K.G."/>
        </authorList>
    </citation>
    <scope>NUCLEOTIDE SEQUENCE [LARGE SCALE GENOMIC DNA]</scope>
    <source>
        <strain evidence="3">AK-0245</strain>
        <tissue evidence="3">Whole organism</tissue>
    </source>
</reference>
<dbReference type="AlphaFoldDB" id="A0A4S2MBV3"/>
<keyword evidence="2" id="KW-1133">Transmembrane helix</keyword>
<proteinExistence type="predicted"/>
<feature type="transmembrane region" description="Helical" evidence="2">
    <location>
        <begin position="343"/>
        <end position="365"/>
    </location>
</feature>
<feature type="region of interest" description="Disordered" evidence="1">
    <location>
        <begin position="375"/>
        <end position="394"/>
    </location>
</feature>
<feature type="compositionally biased region" description="Polar residues" evidence="1">
    <location>
        <begin position="385"/>
        <end position="394"/>
    </location>
</feature>
<dbReference type="EMBL" id="SJOL01002278">
    <property type="protein sequence ID" value="TGZ73964.1"/>
    <property type="molecule type" value="Genomic_DNA"/>
</dbReference>
<sequence length="415" mass="46373">MRTMLPWIIFSSIYCIYSLCFLCVTPTSVSPSACNCYLTEDNPENATTAVHILKCERGSSNQIPCQRINDLIRIGPVEDEISVASVHGGLSVASKYTIKIAPWAFADLVEDGTVHHLQLDLHLPEHKVDALSLAGLKNLYSLMARTSLVRWDKCSFMSTPTLTKILMSCKSTFDEFITFGSEVRDVRFLDCEEVPLQFYCISCFQDPSTKVIRILPGPPLRQYMVKFSQFGTRNDTKAVSMIDNISPLSIGKCIQNVCSDEMLCRDNMPLKLANANIGRPATVVFPTSDSIFDKQVTESKAPVQTNASPAIQSTIRIDGTTNKASPKPSLSFWKNHLNERNRIWITISIVAVIILILFTLCVLISMTRQRNRKHRVKFTPAQARPSHSNCNGTVSPTQVLMLTKETKSEQTEQPT</sequence>
<gene>
    <name evidence="3" type="ORF">CRM22_001212</name>
</gene>
<keyword evidence="4" id="KW-1185">Reference proteome</keyword>
<evidence type="ECO:0000313" key="3">
    <source>
        <dbReference type="EMBL" id="TGZ73965.1"/>
    </source>
</evidence>
<keyword evidence="2" id="KW-0472">Membrane</keyword>
<evidence type="ECO:0000256" key="2">
    <source>
        <dbReference type="SAM" id="Phobius"/>
    </source>
</evidence>
<keyword evidence="2" id="KW-0812">Transmembrane</keyword>
<dbReference type="EMBL" id="SJOL01002278">
    <property type="protein sequence ID" value="TGZ73965.1"/>
    <property type="molecule type" value="Genomic_DNA"/>
</dbReference>
<dbReference type="Proteomes" id="UP000308267">
    <property type="component" value="Unassembled WGS sequence"/>
</dbReference>
<dbReference type="OrthoDB" id="6273080at2759"/>
<evidence type="ECO:0000313" key="4">
    <source>
        <dbReference type="Proteomes" id="UP000308267"/>
    </source>
</evidence>
<protein>
    <submittedName>
        <fullName evidence="3">Uncharacterized protein</fullName>
    </submittedName>
</protein>